<dbReference type="Proteomes" id="UP000199093">
    <property type="component" value="Unassembled WGS sequence"/>
</dbReference>
<dbReference type="FunFam" id="3.30.1070.10:FF:000001">
    <property type="entry name" value="Cell division topological specificity factor"/>
    <property type="match status" value="1"/>
</dbReference>
<dbReference type="AlphaFoldDB" id="A0A1G8KID9"/>
<dbReference type="NCBIfam" id="TIGR01215">
    <property type="entry name" value="minE"/>
    <property type="match status" value="1"/>
</dbReference>
<evidence type="ECO:0000256" key="6">
    <source>
        <dbReference type="HAMAP-Rule" id="MF_00262"/>
    </source>
</evidence>
<protein>
    <recommendedName>
        <fullName evidence="2 6">Cell division topological specificity factor</fullName>
    </recommendedName>
</protein>
<dbReference type="OrthoDB" id="9802655at2"/>
<dbReference type="NCBIfam" id="NF001422">
    <property type="entry name" value="PRK00296.1"/>
    <property type="match status" value="1"/>
</dbReference>
<dbReference type="GO" id="GO:0032955">
    <property type="term" value="P:regulation of division septum assembly"/>
    <property type="evidence" value="ECO:0007669"/>
    <property type="project" value="InterPro"/>
</dbReference>
<proteinExistence type="inferred from homology"/>
<organism evidence="7 8">
    <name type="scientific">Salipiger marinus</name>
    <dbReference type="NCBI Taxonomy" id="555512"/>
    <lineage>
        <taxon>Bacteria</taxon>
        <taxon>Pseudomonadati</taxon>
        <taxon>Pseudomonadota</taxon>
        <taxon>Alphaproteobacteria</taxon>
        <taxon>Rhodobacterales</taxon>
        <taxon>Roseobacteraceae</taxon>
        <taxon>Salipiger</taxon>
    </lineage>
</organism>
<evidence type="ECO:0000256" key="4">
    <source>
        <dbReference type="ARBA" id="ARBA00023306"/>
    </source>
</evidence>
<keyword evidence="8" id="KW-1185">Reference proteome</keyword>
<dbReference type="HAMAP" id="MF_00262">
    <property type="entry name" value="MinE"/>
    <property type="match status" value="1"/>
</dbReference>
<evidence type="ECO:0000256" key="1">
    <source>
        <dbReference type="ARBA" id="ARBA00008168"/>
    </source>
</evidence>
<dbReference type="InterPro" id="IPR005527">
    <property type="entry name" value="MinE"/>
</dbReference>
<keyword evidence="3 6" id="KW-0132">Cell division</keyword>
<dbReference type="GO" id="GO:0042802">
    <property type="term" value="F:identical protein binding"/>
    <property type="evidence" value="ECO:0007669"/>
    <property type="project" value="UniProtKB-ARBA"/>
</dbReference>
<dbReference type="InterPro" id="IPR036707">
    <property type="entry name" value="MinE_sf"/>
</dbReference>
<dbReference type="GO" id="GO:0051301">
    <property type="term" value="P:cell division"/>
    <property type="evidence" value="ECO:0007669"/>
    <property type="project" value="UniProtKB-KW"/>
</dbReference>
<accession>A0A1G8KID9</accession>
<dbReference type="EMBL" id="FNEJ01000004">
    <property type="protein sequence ID" value="SDI43162.1"/>
    <property type="molecule type" value="Genomic_DNA"/>
</dbReference>
<comment type="similarity">
    <text evidence="1 6">Belongs to the MinE family.</text>
</comment>
<dbReference type="Pfam" id="PF03776">
    <property type="entry name" value="MinE"/>
    <property type="match status" value="1"/>
</dbReference>
<sequence>MKKFGFGLWPRKQSSGQTAKERLQILLAHERGSSAEAPDFLPQLQRDILEVVRRHMQIDNDAVDVRMERGDDFSSLEINIELPAKRVPPQGVPRRR</sequence>
<dbReference type="RefSeq" id="WP_089845143.1">
    <property type="nucleotide sequence ID" value="NZ_FNEJ01000004.1"/>
</dbReference>
<dbReference type="SUPFAM" id="SSF55229">
    <property type="entry name" value="Cell division protein MinE topological specificity domain"/>
    <property type="match status" value="1"/>
</dbReference>
<keyword evidence="4 6" id="KW-0131">Cell cycle</keyword>
<evidence type="ECO:0000256" key="3">
    <source>
        <dbReference type="ARBA" id="ARBA00022618"/>
    </source>
</evidence>
<evidence type="ECO:0000313" key="7">
    <source>
        <dbReference type="EMBL" id="SDI43162.1"/>
    </source>
</evidence>
<dbReference type="Gene3D" id="3.30.1070.10">
    <property type="entry name" value="Cell division topological specificity factor MinE"/>
    <property type="match status" value="1"/>
</dbReference>
<gene>
    <name evidence="6" type="primary">minE</name>
    <name evidence="7" type="ORF">SAMN04487993_1004282</name>
</gene>
<reference evidence="7 8" key="1">
    <citation type="submission" date="2016-10" db="EMBL/GenBank/DDBJ databases">
        <authorList>
            <person name="de Groot N.N."/>
        </authorList>
    </citation>
    <scope>NUCLEOTIDE SEQUENCE [LARGE SCALE GENOMIC DNA]</scope>
    <source>
        <strain evidence="7 8">DSM 26424</strain>
    </source>
</reference>
<evidence type="ECO:0000256" key="5">
    <source>
        <dbReference type="ARBA" id="ARBA00025265"/>
    </source>
</evidence>
<name>A0A1G8KID9_9RHOB</name>
<evidence type="ECO:0000256" key="2">
    <source>
        <dbReference type="ARBA" id="ARBA00020112"/>
    </source>
</evidence>
<dbReference type="STRING" id="555512.SAMN04487993_1004282"/>
<evidence type="ECO:0000313" key="8">
    <source>
        <dbReference type="Proteomes" id="UP000199093"/>
    </source>
</evidence>
<comment type="function">
    <text evidence="5 6">Prevents the cell division inhibition by proteins MinC and MinD at internal division sites while permitting inhibition at polar sites. This ensures cell division at the proper site by restricting the formation of a division septum at the midpoint of the long axis of the cell.</text>
</comment>